<sequence>MKWIAYLLIAAGILTMSYPKLKAAYTTHQEKELVSEWEAAKKSYSSLDTVFASESAAAASEKPADPPPKNGSLLGKISIPRIEVELPVVEGASQKNLKNAAGHLEGTAPLGGAGNAALAAHRSYTYGKQFNRLNEMKKHDEIMVETADGEFTYKVFSITIVEPDDTSVLKQKEGENILTLITCEPMKNPTHRLIVQAKKQ</sequence>
<dbReference type="InterPro" id="IPR005754">
    <property type="entry name" value="Sortase"/>
</dbReference>
<accession>A0A235F8F4</accession>
<evidence type="ECO:0000256" key="1">
    <source>
        <dbReference type="ARBA" id="ARBA00022801"/>
    </source>
</evidence>
<dbReference type="Pfam" id="PF04203">
    <property type="entry name" value="Sortase"/>
    <property type="match status" value="1"/>
</dbReference>
<evidence type="ECO:0000313" key="4">
    <source>
        <dbReference type="Proteomes" id="UP000215059"/>
    </source>
</evidence>
<reference evidence="3 4" key="1">
    <citation type="submission" date="2017-07" db="EMBL/GenBank/DDBJ databases">
        <title>Fictibacillus sp. nov. GDSW-R2A3 Genome sequencing and assembly.</title>
        <authorList>
            <person name="Mayilraj S."/>
        </authorList>
    </citation>
    <scope>NUCLEOTIDE SEQUENCE [LARGE SCALE GENOMIC DNA]</scope>
    <source>
        <strain evidence="3 4">GDSW-R2A3</strain>
    </source>
</reference>
<dbReference type="SUPFAM" id="SSF63817">
    <property type="entry name" value="Sortase"/>
    <property type="match status" value="1"/>
</dbReference>
<comment type="caution">
    <text evidence="3">The sequence shown here is derived from an EMBL/GenBank/DDBJ whole genome shotgun (WGS) entry which is preliminary data.</text>
</comment>
<proteinExistence type="predicted"/>
<keyword evidence="1" id="KW-0378">Hydrolase</keyword>
<gene>
    <name evidence="3" type="ORF">CGZ90_12825</name>
</gene>
<dbReference type="RefSeq" id="WP_094252898.1">
    <property type="nucleotide sequence ID" value="NZ_JBHLXL010000001.1"/>
</dbReference>
<dbReference type="Proteomes" id="UP000215059">
    <property type="component" value="Unassembled WGS sequence"/>
</dbReference>
<dbReference type="AlphaFoldDB" id="A0A235F8F4"/>
<evidence type="ECO:0000256" key="2">
    <source>
        <dbReference type="PIRSR" id="PIRSR605754-1"/>
    </source>
</evidence>
<keyword evidence="4" id="KW-1185">Reference proteome</keyword>
<feature type="active site" description="Proton donor/acceptor" evidence="2">
    <location>
        <position position="121"/>
    </location>
</feature>
<dbReference type="EMBL" id="NOII01000003">
    <property type="protein sequence ID" value="OYD57548.1"/>
    <property type="molecule type" value="Genomic_DNA"/>
</dbReference>
<dbReference type="CDD" id="cd06166">
    <property type="entry name" value="Sortase_D_2"/>
    <property type="match status" value="1"/>
</dbReference>
<dbReference type="GO" id="GO:0016787">
    <property type="term" value="F:hydrolase activity"/>
    <property type="evidence" value="ECO:0007669"/>
    <property type="project" value="UniProtKB-KW"/>
</dbReference>
<dbReference type="NCBIfam" id="TIGR01076">
    <property type="entry name" value="sortase_fam"/>
    <property type="match status" value="1"/>
</dbReference>
<dbReference type="InterPro" id="IPR023365">
    <property type="entry name" value="Sortase_dom-sf"/>
</dbReference>
<evidence type="ECO:0008006" key="5">
    <source>
        <dbReference type="Google" id="ProtNLM"/>
    </source>
</evidence>
<dbReference type="InterPro" id="IPR042000">
    <property type="entry name" value="Sortase_D_2"/>
</dbReference>
<feature type="active site" description="Acyl-thioester intermediate" evidence="2">
    <location>
        <position position="183"/>
    </location>
</feature>
<dbReference type="OrthoDB" id="154054at2"/>
<name>A0A235F8F4_9BACL</name>
<organism evidence="3 4">
    <name type="scientific">Fictibacillus aquaticus</name>
    <dbReference type="NCBI Taxonomy" id="2021314"/>
    <lineage>
        <taxon>Bacteria</taxon>
        <taxon>Bacillati</taxon>
        <taxon>Bacillota</taxon>
        <taxon>Bacilli</taxon>
        <taxon>Bacillales</taxon>
        <taxon>Fictibacillaceae</taxon>
        <taxon>Fictibacillus</taxon>
    </lineage>
</organism>
<protein>
    <recommendedName>
        <fullName evidence="5">Class D sortase</fullName>
    </recommendedName>
</protein>
<dbReference type="Gene3D" id="2.40.260.10">
    <property type="entry name" value="Sortase"/>
    <property type="match status" value="1"/>
</dbReference>
<evidence type="ECO:0000313" key="3">
    <source>
        <dbReference type="EMBL" id="OYD57548.1"/>
    </source>
</evidence>